<comment type="caution">
    <text evidence="2">The sequence shown here is derived from an EMBL/GenBank/DDBJ whole genome shotgun (WGS) entry which is preliminary data.</text>
</comment>
<reference evidence="3" key="1">
    <citation type="journal article" date="2019" name="Int. J. Syst. Evol. Microbiol.">
        <title>The Global Catalogue of Microorganisms (GCM) 10K type strain sequencing project: providing services to taxonomists for standard genome sequencing and annotation.</title>
        <authorList>
            <consortium name="The Broad Institute Genomics Platform"/>
            <consortium name="The Broad Institute Genome Sequencing Center for Infectious Disease"/>
            <person name="Wu L."/>
            <person name="Ma J."/>
        </authorList>
    </citation>
    <scope>NUCLEOTIDE SEQUENCE [LARGE SCALE GENOMIC DNA]</scope>
    <source>
        <strain evidence="3">NBRC 111980</strain>
    </source>
</reference>
<evidence type="ECO:0000313" key="3">
    <source>
        <dbReference type="Proteomes" id="UP001156670"/>
    </source>
</evidence>
<dbReference type="PANTHER" id="PTHR13774">
    <property type="entry name" value="PHENAZINE BIOSYNTHESIS PROTEIN"/>
    <property type="match status" value="1"/>
</dbReference>
<sequence>MSYAMSSKRRFMQLDVFSRQPMKGNPLAVVIDGDGLDEATMRAFARWTNLSETAFLLTPTTPDADYRVRIFTSRQELPFAGHPSVGSAYAAIEAGLVDSNKTKLIQQCTAGLLPVAIEHTGAERIIHVQAPPTRLQGVSAEVRHAIAEAIGITLGDAQVVLADNGPRWWVCDLHEASHVRALKPDMHAIAQLRERHDAMGVSVFGRELCGPAQMAVRAFCPGDGLPEDPVTGSANAAIMAFLAERSDASYGLRYRSSQGREVGCDGYVDVARDAVSGAITIGGQCVSVIIGAFDLAEVR</sequence>
<comment type="similarity">
    <text evidence="1">Belongs to the PhzF family.</text>
</comment>
<evidence type="ECO:0000313" key="2">
    <source>
        <dbReference type="EMBL" id="GLQ94803.1"/>
    </source>
</evidence>
<dbReference type="NCBIfam" id="TIGR00654">
    <property type="entry name" value="PhzF_family"/>
    <property type="match status" value="1"/>
</dbReference>
<gene>
    <name evidence="2" type="ORF">GCM10007901_37550</name>
</gene>
<dbReference type="PANTHER" id="PTHR13774:SF32">
    <property type="entry name" value="ANTISENSE-ENHANCING SEQUENCE 1"/>
    <property type="match status" value="1"/>
</dbReference>
<dbReference type="EMBL" id="BSOB01000046">
    <property type="protein sequence ID" value="GLQ94803.1"/>
    <property type="molecule type" value="Genomic_DNA"/>
</dbReference>
<keyword evidence="3" id="KW-1185">Reference proteome</keyword>
<protein>
    <submittedName>
        <fullName evidence="2">Phenazine biosynthesis protein</fullName>
    </submittedName>
</protein>
<dbReference type="Gene3D" id="3.10.310.10">
    <property type="entry name" value="Diaminopimelate Epimerase, Chain A, domain 1"/>
    <property type="match status" value="2"/>
</dbReference>
<dbReference type="SUPFAM" id="SSF54506">
    <property type="entry name" value="Diaminopimelate epimerase-like"/>
    <property type="match status" value="1"/>
</dbReference>
<proteinExistence type="inferred from homology"/>
<name>A0ABQ5XT99_9GAMM</name>
<dbReference type="Pfam" id="PF02567">
    <property type="entry name" value="PhzC-PhzF"/>
    <property type="match status" value="1"/>
</dbReference>
<dbReference type="Proteomes" id="UP001156670">
    <property type="component" value="Unassembled WGS sequence"/>
</dbReference>
<organism evidence="2 3">
    <name type="scientific">Dyella acidisoli</name>
    <dbReference type="NCBI Taxonomy" id="1867834"/>
    <lineage>
        <taxon>Bacteria</taxon>
        <taxon>Pseudomonadati</taxon>
        <taxon>Pseudomonadota</taxon>
        <taxon>Gammaproteobacteria</taxon>
        <taxon>Lysobacterales</taxon>
        <taxon>Rhodanobacteraceae</taxon>
        <taxon>Dyella</taxon>
    </lineage>
</organism>
<evidence type="ECO:0000256" key="1">
    <source>
        <dbReference type="ARBA" id="ARBA00008270"/>
    </source>
</evidence>
<accession>A0ABQ5XT99</accession>
<dbReference type="InterPro" id="IPR003719">
    <property type="entry name" value="Phenazine_PhzF-like"/>
</dbReference>
<dbReference type="PIRSF" id="PIRSF016184">
    <property type="entry name" value="PhzC_PhzF"/>
    <property type="match status" value="1"/>
</dbReference>